<dbReference type="EMBL" id="AP022822">
    <property type="protein sequence ID" value="BCA86628.1"/>
    <property type="molecule type" value="Genomic_DNA"/>
</dbReference>
<keyword evidence="2" id="KW-1185">Reference proteome</keyword>
<gene>
    <name evidence="1" type="ORF">EsVE80_21510</name>
</gene>
<sequence>MPKKYNLIDKRFGKLVVKMKGNVTKQGQMWECVCDCGNVAIYRTSMLISGDAVSCGCLRHDPTMKRNKAREAQKVNGVELFRFQNDKAMPFNSTGAKGVSKYLLKNGGTKYEAKIVINGTTYRKKGFDTIEDAKNYRKQLEELYLPKKSQK</sequence>
<proteinExistence type="predicted"/>
<evidence type="ECO:0000313" key="1">
    <source>
        <dbReference type="EMBL" id="BCA86628.1"/>
    </source>
</evidence>
<dbReference type="Proteomes" id="UP000502998">
    <property type="component" value="Chromosome"/>
</dbReference>
<reference evidence="1 2" key="1">
    <citation type="submission" date="2020-02" db="EMBL/GenBank/DDBJ databases">
        <title>Characterization of vanA genotype vancomycin-resistant Enterococcus saigonensis VE80.</title>
        <authorList>
            <person name="Harada T."/>
            <person name="Motooka D."/>
            <person name="Nakamura S."/>
            <person name="Yamamoto Y."/>
            <person name="Kawahara R."/>
            <person name="Kawatsu K."/>
        </authorList>
    </citation>
    <scope>NUCLEOTIDE SEQUENCE [LARGE SCALE GENOMIC DNA]</scope>
    <source>
        <strain evidence="1 2">VE80</strain>
    </source>
</reference>
<organism evidence="1 2">
    <name type="scientific">Enterococcus saigonensis</name>
    <dbReference type="NCBI Taxonomy" id="1805431"/>
    <lineage>
        <taxon>Bacteria</taxon>
        <taxon>Bacillati</taxon>
        <taxon>Bacillota</taxon>
        <taxon>Bacilli</taxon>
        <taxon>Lactobacillales</taxon>
        <taxon>Enterococcaceae</taxon>
        <taxon>Enterococcus</taxon>
    </lineage>
</organism>
<name>A0A679IAH6_9ENTE</name>
<protein>
    <submittedName>
        <fullName evidence="1">AP2 domain-containing protein</fullName>
    </submittedName>
</protein>
<dbReference type="KEGG" id="esg:EsVE80_21510"/>
<dbReference type="AlphaFoldDB" id="A0A679IAH6"/>
<dbReference type="RefSeq" id="WP_232061190.1">
    <property type="nucleotide sequence ID" value="NZ_AP022822.1"/>
</dbReference>
<accession>A0A679IAH6</accession>
<evidence type="ECO:0000313" key="2">
    <source>
        <dbReference type="Proteomes" id="UP000502998"/>
    </source>
</evidence>